<sequence length="218" mass="23550">MDRHYTYRVEWSPEDGEYVGLVAEFPSLSWLEESPVDAMSGIVRLVADVIEDMAASGEPIPEPLGDRRYSGKIALRTSPEQHRKLTMAAAEQGVSVNQLLNQKIAAIDVKISVGGPSVDSAFAGLVVIEPPMSVMPTPEKASPEVAKQLADIWRALRNAFVHGAAVPGDRFLPGGLAPTGAQVMPDGKVIVFGERDSEGHYPSFYAPNVVAKEQRSVR</sequence>
<dbReference type="Proteomes" id="UP000199251">
    <property type="component" value="Unassembled WGS sequence"/>
</dbReference>
<dbReference type="STRING" id="141349.BN1232_05731"/>
<dbReference type="SUPFAM" id="SSF143100">
    <property type="entry name" value="TTHA1013/TTHA0281-like"/>
    <property type="match status" value="1"/>
</dbReference>
<dbReference type="AlphaFoldDB" id="A0A0E4H2L1"/>
<dbReference type="OrthoDB" id="5297106at2"/>
<proteinExistence type="predicted"/>
<protein>
    <submittedName>
        <fullName evidence="1">HicB family protein</fullName>
    </submittedName>
</protein>
<evidence type="ECO:0000313" key="1">
    <source>
        <dbReference type="EMBL" id="CQD22766.1"/>
    </source>
</evidence>
<gene>
    <name evidence="1" type="ORF">BN1232_05731</name>
</gene>
<accession>A0A0E4H2L1</accession>
<dbReference type="InterPro" id="IPR008651">
    <property type="entry name" value="Uncharacterised_HicB"/>
</dbReference>
<dbReference type="Pfam" id="PF05534">
    <property type="entry name" value="HicB"/>
    <property type="match status" value="1"/>
</dbReference>
<organism evidence="1 2">
    <name type="scientific">Mycobacterium lentiflavum</name>
    <dbReference type="NCBI Taxonomy" id="141349"/>
    <lineage>
        <taxon>Bacteria</taxon>
        <taxon>Bacillati</taxon>
        <taxon>Actinomycetota</taxon>
        <taxon>Actinomycetes</taxon>
        <taxon>Mycobacteriales</taxon>
        <taxon>Mycobacteriaceae</taxon>
        <taxon>Mycobacterium</taxon>
        <taxon>Mycobacterium simiae complex</taxon>
    </lineage>
</organism>
<reference evidence="1 2" key="1">
    <citation type="submission" date="2015-03" db="EMBL/GenBank/DDBJ databases">
        <authorList>
            <person name="Urmite Genomes"/>
        </authorList>
    </citation>
    <scope>NUCLEOTIDE SEQUENCE [LARGE SCALE GENOMIC DNA]</scope>
    <source>
        <strain evidence="1 2">CSUR P1491</strain>
    </source>
</reference>
<evidence type="ECO:0000313" key="2">
    <source>
        <dbReference type="Proteomes" id="UP000199251"/>
    </source>
</evidence>
<dbReference type="EMBL" id="CTEE01000001">
    <property type="protein sequence ID" value="CQD22766.1"/>
    <property type="molecule type" value="Genomic_DNA"/>
</dbReference>
<name>A0A0E4H2L1_MYCLN</name>
<dbReference type="InterPro" id="IPR035069">
    <property type="entry name" value="TTHA1013/TTHA0281-like"/>
</dbReference>